<dbReference type="PANTHER" id="PTHR38602">
    <property type="entry name" value="INNER MEMBRANE PROTEIN-RELATED"/>
    <property type="match status" value="1"/>
</dbReference>
<dbReference type="AlphaFoldDB" id="I1YKW8"/>
<dbReference type="PATRIC" id="fig|754477.3.peg.2394"/>
<feature type="transmembrane region" description="Helical" evidence="1">
    <location>
        <begin position="43"/>
        <end position="61"/>
    </location>
</feature>
<keyword evidence="1" id="KW-0472">Membrane</keyword>
<name>I1YKW8_METFJ</name>
<gene>
    <name evidence="2" type="ordered locus">Q7C_2436</name>
</gene>
<evidence type="ECO:0000256" key="1">
    <source>
        <dbReference type="SAM" id="Phobius"/>
    </source>
</evidence>
<accession>I1YKW8</accession>
<dbReference type="EMBL" id="CP003380">
    <property type="protein sequence ID" value="AFJ03561.1"/>
    <property type="molecule type" value="Genomic_DNA"/>
</dbReference>
<dbReference type="KEGG" id="mec:Q7C_2436"/>
<dbReference type="RefSeq" id="WP_014704979.1">
    <property type="nucleotide sequence ID" value="NC_017856.1"/>
</dbReference>
<dbReference type="STRING" id="754477.Q7C_2436"/>
<keyword evidence="1" id="KW-1133">Transmembrane helix</keyword>
<dbReference type="Proteomes" id="UP000009145">
    <property type="component" value="Chromosome"/>
</dbReference>
<dbReference type="eggNOG" id="COG3242">
    <property type="taxonomic scope" value="Bacteria"/>
</dbReference>
<evidence type="ECO:0008006" key="4">
    <source>
        <dbReference type="Google" id="ProtNLM"/>
    </source>
</evidence>
<dbReference type="InterPro" id="IPR019201">
    <property type="entry name" value="DUF2065"/>
</dbReference>
<reference evidence="2 3" key="1">
    <citation type="journal article" date="2012" name="J. Bacteriol.">
        <title>Complete genome sequences of Methylophaga sp. strain JAM1 and Methylophaga sp. strain JAM7.</title>
        <authorList>
            <person name="Villeneuve C."/>
            <person name="Martineau C."/>
            <person name="Mauffrey F."/>
            <person name="Villemur R."/>
        </authorList>
    </citation>
    <scope>NUCLEOTIDE SEQUENCE [LARGE SCALE GENOMIC DNA]</scope>
    <source>
        <strain evidence="2 3">JAM7</strain>
    </source>
</reference>
<evidence type="ECO:0000313" key="3">
    <source>
        <dbReference type="Proteomes" id="UP000009145"/>
    </source>
</evidence>
<dbReference type="PANTHER" id="PTHR38602:SF1">
    <property type="entry name" value="INNER MEMBRANE PROTEIN"/>
    <property type="match status" value="1"/>
</dbReference>
<protein>
    <recommendedName>
        <fullName evidence="4">Inner membrane protein YjeT (Clustered with HflC)</fullName>
    </recommendedName>
</protein>
<evidence type="ECO:0000313" key="2">
    <source>
        <dbReference type="EMBL" id="AFJ03561.1"/>
    </source>
</evidence>
<proteinExistence type="predicted"/>
<dbReference type="HOGENOM" id="CLU_179416_1_1_6"/>
<sequence>MLMESLWIATALMLVIEGILPFLSPTGFRDALRKVSLFTDAQLRVTGLVSMVVGLLILYWIN</sequence>
<feature type="transmembrane region" description="Helical" evidence="1">
    <location>
        <begin position="6"/>
        <end position="23"/>
    </location>
</feature>
<keyword evidence="3" id="KW-1185">Reference proteome</keyword>
<organism evidence="2 3">
    <name type="scientific">Methylophaga frappieri (strain ATCC BAA-2434 / DSM 25690 / JAM7)</name>
    <dbReference type="NCBI Taxonomy" id="754477"/>
    <lineage>
        <taxon>Bacteria</taxon>
        <taxon>Pseudomonadati</taxon>
        <taxon>Pseudomonadota</taxon>
        <taxon>Gammaproteobacteria</taxon>
        <taxon>Thiotrichales</taxon>
        <taxon>Piscirickettsiaceae</taxon>
        <taxon>Methylophaga</taxon>
    </lineage>
</organism>
<keyword evidence="1" id="KW-0812">Transmembrane</keyword>
<dbReference type="Pfam" id="PF09838">
    <property type="entry name" value="DUF2065"/>
    <property type="match status" value="1"/>
</dbReference>